<evidence type="ECO:0000259" key="7">
    <source>
        <dbReference type="Pfam" id="PF03711"/>
    </source>
</evidence>
<dbReference type="AlphaFoldDB" id="A0A1H2V2T0"/>
<keyword evidence="3" id="KW-0210">Decarboxylase</keyword>
<keyword evidence="4" id="KW-0663">Pyridoxal phosphate</keyword>
<feature type="domain" description="Orn/Lys/Arg decarboxylases family 1 pyridoxal-P attachment site" evidence="6">
    <location>
        <begin position="6"/>
        <end position="364"/>
    </location>
</feature>
<feature type="domain" description="Orn/Lys/Arg decarboxylase C-terminal" evidence="7">
    <location>
        <begin position="400"/>
        <end position="461"/>
    </location>
</feature>
<dbReference type="Pfam" id="PF03711">
    <property type="entry name" value="OKR_DC_1_C"/>
    <property type="match status" value="1"/>
</dbReference>
<evidence type="ECO:0000256" key="1">
    <source>
        <dbReference type="ARBA" id="ARBA00001933"/>
    </source>
</evidence>
<dbReference type="PANTHER" id="PTHR43277">
    <property type="entry name" value="ARGININE DECARBOXYLASE"/>
    <property type="match status" value="1"/>
</dbReference>
<dbReference type="Pfam" id="PF01276">
    <property type="entry name" value="OKR_DC_1"/>
    <property type="match status" value="1"/>
</dbReference>
<accession>A0A1H2V2T0</accession>
<dbReference type="RefSeq" id="WP_074704913.1">
    <property type="nucleotide sequence ID" value="NZ_CBCSNF010000034.1"/>
</dbReference>
<dbReference type="InterPro" id="IPR008286">
    <property type="entry name" value="Prn/Lys/Arg_de-COase_C"/>
</dbReference>
<name>A0A1H2V2T0_ACIFE</name>
<dbReference type="SUPFAM" id="SSF55904">
    <property type="entry name" value="Ornithine decarboxylase C-terminal domain"/>
    <property type="match status" value="1"/>
</dbReference>
<dbReference type="InterPro" id="IPR015421">
    <property type="entry name" value="PyrdxlP-dep_Trfase_major"/>
</dbReference>
<dbReference type="Gene3D" id="3.40.640.10">
    <property type="entry name" value="Type I PLP-dependent aspartate aminotransferase-like (Major domain)"/>
    <property type="match status" value="1"/>
</dbReference>
<evidence type="ECO:0000256" key="4">
    <source>
        <dbReference type="ARBA" id="ARBA00022898"/>
    </source>
</evidence>
<evidence type="ECO:0000256" key="5">
    <source>
        <dbReference type="ARBA" id="ARBA00023239"/>
    </source>
</evidence>
<organism evidence="8 9">
    <name type="scientific">Acidaminococcus fermentans</name>
    <dbReference type="NCBI Taxonomy" id="905"/>
    <lineage>
        <taxon>Bacteria</taxon>
        <taxon>Bacillati</taxon>
        <taxon>Bacillota</taxon>
        <taxon>Negativicutes</taxon>
        <taxon>Acidaminococcales</taxon>
        <taxon>Acidaminococcaceae</taxon>
        <taxon>Acidaminococcus</taxon>
    </lineage>
</organism>
<sequence length="481" mass="52058">MNAKRPLLTAVENYRLQHVYPLHTPGHKGGRGADPVLRHLVGDVALESDVSLMAELDDIHHPEGCIRDTETLAARLYGADRCFLGVNGTTGVIHGMLLGALKPGEKILIPRNSHRSVLGALVLGGFHPVYLQPAYDPQWRLTLQVTPEQVEQALEQDPEIRAVFLTTPNYFGLAAATRTIAEIAHRHGALLLVDEAHGPHLGFTDQLPPGAMESGADAAAQSTHKILGAMTQCSLLQVRYDRISPEAMEGAMSLVTTTSPNYLLMGALDAAQAQLTEQGKAMGEASVQAAQILRRALHRIPGLPVLEQELVGKGGVAALDPGKITLQVSALGVTGPEAADALRQAGIAVELVDEDHVLLLVTYADLGPELEQVAGTLVRVLEAIRKPERELKPVPPVADLPEMVRLPRDAFFARHEPVEFEQAAGRISGETISFYPPGIPLLMPGERITEKLIRYCREMQKKKLLVSGPRDSALRQIEVLL</sequence>
<evidence type="ECO:0000256" key="3">
    <source>
        <dbReference type="ARBA" id="ARBA00022793"/>
    </source>
</evidence>
<evidence type="ECO:0000259" key="6">
    <source>
        <dbReference type="Pfam" id="PF01276"/>
    </source>
</evidence>
<evidence type="ECO:0000313" key="8">
    <source>
        <dbReference type="EMBL" id="SDW62601.1"/>
    </source>
</evidence>
<protein>
    <submittedName>
        <fullName evidence="8">Arginine/lysine/ornithine decarboxylase</fullName>
    </submittedName>
</protein>
<keyword evidence="5" id="KW-0456">Lyase</keyword>
<dbReference type="EMBL" id="FNOP01000003">
    <property type="protein sequence ID" value="SDW62601.1"/>
    <property type="molecule type" value="Genomic_DNA"/>
</dbReference>
<gene>
    <name evidence="8" type="ORF">SAMN05216495_103128</name>
</gene>
<dbReference type="SUPFAM" id="SSF53383">
    <property type="entry name" value="PLP-dependent transferases"/>
    <property type="match status" value="1"/>
</dbReference>
<reference evidence="8 9" key="1">
    <citation type="submission" date="2016-10" db="EMBL/GenBank/DDBJ databases">
        <authorList>
            <person name="Varghese N."/>
            <person name="Submissions S."/>
        </authorList>
    </citation>
    <scope>NUCLEOTIDE SEQUENCE [LARGE SCALE GENOMIC DNA]</scope>
    <source>
        <strain evidence="8 9">WCC6</strain>
    </source>
</reference>
<evidence type="ECO:0000313" key="9">
    <source>
        <dbReference type="Proteomes" id="UP000182379"/>
    </source>
</evidence>
<dbReference type="GO" id="GO:0016831">
    <property type="term" value="F:carboxy-lyase activity"/>
    <property type="evidence" value="ECO:0007669"/>
    <property type="project" value="UniProtKB-KW"/>
</dbReference>
<dbReference type="InterPro" id="IPR015424">
    <property type="entry name" value="PyrdxlP-dep_Trfase"/>
</dbReference>
<dbReference type="InterPro" id="IPR036633">
    <property type="entry name" value="Prn/Lys/Arg_de-COase_C_sf"/>
</dbReference>
<dbReference type="InterPro" id="IPR000310">
    <property type="entry name" value="Orn/Lys/Arg_deCO2ase_major_dom"/>
</dbReference>
<evidence type="ECO:0000256" key="2">
    <source>
        <dbReference type="ARBA" id="ARBA00010671"/>
    </source>
</evidence>
<comment type="similarity">
    <text evidence="2">Belongs to the Orn/Lys/Arg decarboxylase class-I family.</text>
</comment>
<dbReference type="Proteomes" id="UP000182379">
    <property type="component" value="Unassembled WGS sequence"/>
</dbReference>
<comment type="caution">
    <text evidence="8">The sequence shown here is derived from an EMBL/GenBank/DDBJ whole genome shotgun (WGS) entry which is preliminary data.</text>
</comment>
<dbReference type="PANTHER" id="PTHR43277:SF4">
    <property type="entry name" value="ARGININE DECARBOXYLASE"/>
    <property type="match status" value="1"/>
</dbReference>
<dbReference type="InterPro" id="IPR052357">
    <property type="entry name" value="Orn_Lys_Arg_decarboxylase-I"/>
</dbReference>
<comment type="cofactor">
    <cofactor evidence="1">
        <name>pyridoxal 5'-phosphate</name>
        <dbReference type="ChEBI" id="CHEBI:597326"/>
    </cofactor>
</comment>
<dbReference type="Gene3D" id="3.90.100.10">
    <property type="entry name" value="Orn/Lys/Arg decarboxylase, C-terminal domain"/>
    <property type="match status" value="1"/>
</dbReference>
<proteinExistence type="inferred from homology"/>